<dbReference type="InterPro" id="IPR013762">
    <property type="entry name" value="Integrase-like_cat_sf"/>
</dbReference>
<dbReference type="Proteomes" id="UP001595607">
    <property type="component" value="Unassembled WGS sequence"/>
</dbReference>
<comment type="caution">
    <text evidence="12">The sequence shown here is derived from an EMBL/GenBank/DDBJ whole genome shotgun (WGS) entry which is preliminary data.</text>
</comment>
<feature type="domain" description="Tyr recombinase" evidence="10">
    <location>
        <begin position="116"/>
        <end position="302"/>
    </location>
</feature>
<dbReference type="PANTHER" id="PTHR30349:SF90">
    <property type="entry name" value="TYROSINE RECOMBINASE XERD"/>
    <property type="match status" value="1"/>
</dbReference>
<name>A0ABV7M7L7_9PROT</name>
<keyword evidence="8 9" id="KW-0131">Cell cycle</keyword>
<feature type="active site" evidence="9">
    <location>
        <position position="257"/>
    </location>
</feature>
<dbReference type="EMBL" id="JBHRVA010000002">
    <property type="protein sequence ID" value="MFC3301398.1"/>
    <property type="molecule type" value="Genomic_DNA"/>
</dbReference>
<evidence type="ECO:0000313" key="12">
    <source>
        <dbReference type="EMBL" id="MFC3301398.1"/>
    </source>
</evidence>
<dbReference type="InterPro" id="IPR011010">
    <property type="entry name" value="DNA_brk_join_enz"/>
</dbReference>
<dbReference type="PANTHER" id="PTHR30349">
    <property type="entry name" value="PHAGE INTEGRASE-RELATED"/>
    <property type="match status" value="1"/>
</dbReference>
<comment type="similarity">
    <text evidence="9">Belongs to the 'phage' integrase family. XerC subfamily.</text>
</comment>
<dbReference type="InterPro" id="IPR004107">
    <property type="entry name" value="Integrase_SAM-like_N"/>
</dbReference>
<gene>
    <name evidence="9" type="primary">xerC</name>
    <name evidence="12" type="ORF">ACFONP_01465</name>
</gene>
<keyword evidence="2 9" id="KW-0963">Cytoplasm</keyword>
<evidence type="ECO:0000259" key="10">
    <source>
        <dbReference type="PROSITE" id="PS51898"/>
    </source>
</evidence>
<dbReference type="HAMAP" id="MF_01808">
    <property type="entry name" value="Recomb_XerC_XerD"/>
    <property type="match status" value="1"/>
</dbReference>
<dbReference type="InterPro" id="IPR023009">
    <property type="entry name" value="Tyrosine_recombinase_XerC/XerD"/>
</dbReference>
<feature type="active site" evidence="9">
    <location>
        <position position="160"/>
    </location>
</feature>
<dbReference type="InterPro" id="IPR044068">
    <property type="entry name" value="CB"/>
</dbReference>
<evidence type="ECO:0000256" key="1">
    <source>
        <dbReference type="ARBA" id="ARBA00004496"/>
    </source>
</evidence>
<feature type="active site" description="O-(3'-phospho-DNA)-tyrosine intermediate" evidence="9">
    <location>
        <position position="289"/>
    </location>
</feature>
<keyword evidence="3 9" id="KW-0132">Cell division</keyword>
<keyword evidence="13" id="KW-1185">Reference proteome</keyword>
<evidence type="ECO:0000313" key="13">
    <source>
        <dbReference type="Proteomes" id="UP001595607"/>
    </source>
</evidence>
<reference evidence="13" key="1">
    <citation type="journal article" date="2019" name="Int. J. Syst. Evol. Microbiol.">
        <title>The Global Catalogue of Microorganisms (GCM) 10K type strain sequencing project: providing services to taxonomists for standard genome sequencing and annotation.</title>
        <authorList>
            <consortium name="The Broad Institute Genomics Platform"/>
            <consortium name="The Broad Institute Genome Sequencing Center for Infectious Disease"/>
            <person name="Wu L."/>
            <person name="Ma J."/>
        </authorList>
    </citation>
    <scope>NUCLEOTIDE SEQUENCE [LARGE SCALE GENOMIC DNA]</scope>
    <source>
        <strain evidence="13">KCTC 22245</strain>
    </source>
</reference>
<keyword evidence="4 9" id="KW-0159">Chromosome partition</keyword>
<dbReference type="PROSITE" id="PS51898">
    <property type="entry name" value="TYR_RECOMBINASE"/>
    <property type="match status" value="1"/>
</dbReference>
<feature type="active site" evidence="9">
    <location>
        <position position="181"/>
    </location>
</feature>
<feature type="active site" evidence="9">
    <location>
        <position position="280"/>
    </location>
</feature>
<dbReference type="InterPro" id="IPR050090">
    <property type="entry name" value="Tyrosine_recombinase_XerCD"/>
</dbReference>
<dbReference type="Pfam" id="PF00589">
    <property type="entry name" value="Phage_integrase"/>
    <property type="match status" value="1"/>
</dbReference>
<comment type="subunit">
    <text evidence="9">Forms a cyclic heterotetrameric complex composed of two molecules of XerC and two molecules of XerD.</text>
</comment>
<feature type="active site" evidence="9">
    <location>
        <position position="254"/>
    </location>
</feature>
<dbReference type="SUPFAM" id="SSF56349">
    <property type="entry name" value="DNA breaking-rejoining enzymes"/>
    <property type="match status" value="1"/>
</dbReference>
<keyword evidence="7 9" id="KW-0233">DNA recombination</keyword>
<dbReference type="Gene3D" id="1.10.150.130">
    <property type="match status" value="1"/>
</dbReference>
<keyword evidence="5 9" id="KW-0229">DNA integration</keyword>
<evidence type="ECO:0000256" key="8">
    <source>
        <dbReference type="ARBA" id="ARBA00023306"/>
    </source>
</evidence>
<dbReference type="InterPro" id="IPR002104">
    <property type="entry name" value="Integrase_catalytic"/>
</dbReference>
<evidence type="ECO:0000259" key="11">
    <source>
        <dbReference type="PROSITE" id="PS51900"/>
    </source>
</evidence>
<dbReference type="Gene3D" id="1.10.443.10">
    <property type="entry name" value="Intergrase catalytic core"/>
    <property type="match status" value="1"/>
</dbReference>
<keyword evidence="6 9" id="KW-0238">DNA-binding</keyword>
<evidence type="ECO:0000256" key="2">
    <source>
        <dbReference type="ARBA" id="ARBA00022490"/>
    </source>
</evidence>
<evidence type="ECO:0000256" key="7">
    <source>
        <dbReference type="ARBA" id="ARBA00023172"/>
    </source>
</evidence>
<dbReference type="RefSeq" id="WP_189572333.1">
    <property type="nucleotide sequence ID" value="NZ_BMXU01000001.1"/>
</dbReference>
<feature type="domain" description="Core-binding (CB)" evidence="11">
    <location>
        <begin position="4"/>
        <end position="95"/>
    </location>
</feature>
<organism evidence="12 13">
    <name type="scientific">Parvularcula lutaonensis</name>
    <dbReference type="NCBI Taxonomy" id="491923"/>
    <lineage>
        <taxon>Bacteria</taxon>
        <taxon>Pseudomonadati</taxon>
        <taxon>Pseudomonadota</taxon>
        <taxon>Alphaproteobacteria</taxon>
        <taxon>Parvularculales</taxon>
        <taxon>Parvularculaceae</taxon>
        <taxon>Parvularcula</taxon>
    </lineage>
</organism>
<comment type="function">
    <text evidence="9">Site-specific tyrosine recombinase, which acts by catalyzing the cutting and rejoining of the recombining DNA molecules. The XerC-XerD complex is essential to convert dimers of the bacterial chromosome into monomers to permit their segregation at cell division. It also contributes to the segregational stability of plasmids.</text>
</comment>
<dbReference type="InterPro" id="IPR010998">
    <property type="entry name" value="Integrase_recombinase_N"/>
</dbReference>
<accession>A0ABV7M7L7</accession>
<comment type="subcellular location">
    <subcellularLocation>
        <location evidence="1 9">Cytoplasm</location>
    </subcellularLocation>
</comment>
<protein>
    <recommendedName>
        <fullName evidence="9">Tyrosine recombinase XerC</fullName>
    </recommendedName>
</protein>
<evidence type="ECO:0000256" key="5">
    <source>
        <dbReference type="ARBA" id="ARBA00022908"/>
    </source>
</evidence>
<evidence type="ECO:0000256" key="4">
    <source>
        <dbReference type="ARBA" id="ARBA00022829"/>
    </source>
</evidence>
<evidence type="ECO:0000256" key="6">
    <source>
        <dbReference type="ARBA" id="ARBA00023125"/>
    </source>
</evidence>
<dbReference type="PROSITE" id="PS51900">
    <property type="entry name" value="CB"/>
    <property type="match status" value="1"/>
</dbReference>
<evidence type="ECO:0000256" key="9">
    <source>
        <dbReference type="HAMAP-Rule" id="MF_01808"/>
    </source>
</evidence>
<dbReference type="Pfam" id="PF02899">
    <property type="entry name" value="Phage_int_SAM_1"/>
    <property type="match status" value="1"/>
</dbReference>
<proteinExistence type="inferred from homology"/>
<sequence length="313" mass="34129">MADQDLTSLTARFLDTLRAERRASPYTVRNYGSALAHFAEFMSGHLGGMPTAKSLNSLKTRDFRAFLASRHREGLDAATLRLELSAVRSFFRYWDRQGVLSSAALSALKSPKKRAVLPRPVSAPNAEKLLQAASEQPGDASWIAKRDTALFTLLYGAGLRISEALGLGWHIGQGHLRIHGKGGKSRDVPLLPAVREAIRAYKAALAQQVPGFLAQDDPPLFFGARGGRLSATVAQARMRHLRKALGLPESATPHALRHAFATELLAGGADLRVIQELLGHASLASTQRYVAVDPDRLAAEHRRCHPRSRLSRS</sequence>
<evidence type="ECO:0000256" key="3">
    <source>
        <dbReference type="ARBA" id="ARBA00022618"/>
    </source>
</evidence>